<accession>A0A150GI68</accession>
<evidence type="ECO:0000313" key="2">
    <source>
        <dbReference type="Proteomes" id="UP000075714"/>
    </source>
</evidence>
<evidence type="ECO:0000313" key="1">
    <source>
        <dbReference type="EMBL" id="KXZ49060.1"/>
    </source>
</evidence>
<organism evidence="1 2">
    <name type="scientific">Gonium pectorale</name>
    <name type="common">Green alga</name>
    <dbReference type="NCBI Taxonomy" id="33097"/>
    <lineage>
        <taxon>Eukaryota</taxon>
        <taxon>Viridiplantae</taxon>
        <taxon>Chlorophyta</taxon>
        <taxon>core chlorophytes</taxon>
        <taxon>Chlorophyceae</taxon>
        <taxon>CS clade</taxon>
        <taxon>Chlamydomonadales</taxon>
        <taxon>Volvocaceae</taxon>
        <taxon>Gonium</taxon>
    </lineage>
</organism>
<proteinExistence type="predicted"/>
<keyword evidence="2" id="KW-1185">Reference proteome</keyword>
<name>A0A150GI68_GONPE</name>
<gene>
    <name evidence="1" type="ORF">GPECTOR_23g145</name>
</gene>
<comment type="caution">
    <text evidence="1">The sequence shown here is derived from an EMBL/GenBank/DDBJ whole genome shotgun (WGS) entry which is preliminary data.</text>
</comment>
<dbReference type="AlphaFoldDB" id="A0A150GI68"/>
<sequence>MDLTSLYGERQTCLVQQLEPKVQDEVSECIQKLENIEDRQFTQMQAAVRRANVLAGSRVHVKDFRFWVYQDLIGLDPTVKQRYPSVDTYMSALIDEYKEHKAGLIQARSLFKKWCKSVKRLGLEPEEWVKRKVFNSDSNATSHRKFTLEQLATEVFPPDLEACRHILLKAAKKVQELEQRGAPMALPEDPEDALEPF</sequence>
<reference evidence="2" key="1">
    <citation type="journal article" date="2016" name="Nat. Commun.">
        <title>The Gonium pectorale genome demonstrates co-option of cell cycle regulation during the evolution of multicellularity.</title>
        <authorList>
            <person name="Hanschen E.R."/>
            <person name="Marriage T.N."/>
            <person name="Ferris P.J."/>
            <person name="Hamaji T."/>
            <person name="Toyoda A."/>
            <person name="Fujiyama A."/>
            <person name="Neme R."/>
            <person name="Noguchi H."/>
            <person name="Minakuchi Y."/>
            <person name="Suzuki M."/>
            <person name="Kawai-Toyooka H."/>
            <person name="Smith D.R."/>
            <person name="Sparks H."/>
            <person name="Anderson J."/>
            <person name="Bakaric R."/>
            <person name="Luria V."/>
            <person name="Karger A."/>
            <person name="Kirschner M.W."/>
            <person name="Durand P.M."/>
            <person name="Michod R.E."/>
            <person name="Nozaki H."/>
            <person name="Olson B.J."/>
        </authorList>
    </citation>
    <scope>NUCLEOTIDE SEQUENCE [LARGE SCALE GENOMIC DNA]</scope>
    <source>
        <strain evidence="2">NIES-2863</strain>
    </source>
</reference>
<protein>
    <submittedName>
        <fullName evidence="1">Uncharacterized protein</fullName>
    </submittedName>
</protein>
<dbReference type="Proteomes" id="UP000075714">
    <property type="component" value="Unassembled WGS sequence"/>
</dbReference>
<dbReference type="EMBL" id="LSYV01000024">
    <property type="protein sequence ID" value="KXZ49060.1"/>
    <property type="molecule type" value="Genomic_DNA"/>
</dbReference>